<evidence type="ECO:0000313" key="1">
    <source>
        <dbReference type="EMBL" id="NGZ76928.1"/>
    </source>
</evidence>
<dbReference type="SUPFAM" id="SSF55729">
    <property type="entry name" value="Acyl-CoA N-acyltransferases (Nat)"/>
    <property type="match status" value="1"/>
</dbReference>
<dbReference type="Proteomes" id="UP000800303">
    <property type="component" value="Unassembled WGS sequence"/>
</dbReference>
<keyword evidence="2" id="KW-1185">Reference proteome</keyword>
<organism evidence="1 2">
    <name type="scientific">Saccharibacillus alkalitolerans</name>
    <dbReference type="NCBI Taxonomy" id="2705290"/>
    <lineage>
        <taxon>Bacteria</taxon>
        <taxon>Bacillati</taxon>
        <taxon>Bacillota</taxon>
        <taxon>Bacilli</taxon>
        <taxon>Bacillales</taxon>
        <taxon>Paenibacillaceae</taxon>
        <taxon>Saccharibacillus</taxon>
    </lineage>
</organism>
<reference evidence="1 2" key="1">
    <citation type="submission" date="2020-01" db="EMBL/GenBank/DDBJ databases">
        <title>Polyphasic characterisation and genomic insights into a novel alkali tolerant bacterium VR-M41.</title>
        <authorList>
            <person name="Vemuluri V.R."/>
        </authorList>
    </citation>
    <scope>NUCLEOTIDE SEQUENCE [LARGE SCALE GENOMIC DNA]</scope>
    <source>
        <strain evidence="1 2">VR-M41</strain>
    </source>
</reference>
<proteinExistence type="predicted"/>
<protein>
    <recommendedName>
        <fullName evidence="3">N-acetyltransferase domain-containing protein</fullName>
    </recommendedName>
</protein>
<evidence type="ECO:0008006" key="3">
    <source>
        <dbReference type="Google" id="ProtNLM"/>
    </source>
</evidence>
<name>A0ABX0F7J6_9BACL</name>
<dbReference type="EMBL" id="JAAFGS010000006">
    <property type="protein sequence ID" value="NGZ76928.1"/>
    <property type="molecule type" value="Genomic_DNA"/>
</dbReference>
<sequence>MITLRKITLENRRGHFNPEVAEDGYCLLRLSTAAKKLYERFGFRENGEVCHGESVTVVTL</sequence>
<gene>
    <name evidence="1" type="ORF">GYN08_16600</name>
</gene>
<evidence type="ECO:0000313" key="2">
    <source>
        <dbReference type="Proteomes" id="UP000800303"/>
    </source>
</evidence>
<dbReference type="RefSeq" id="WP_166276351.1">
    <property type="nucleotide sequence ID" value="NZ_JAAFGS010000006.1"/>
</dbReference>
<dbReference type="InterPro" id="IPR016181">
    <property type="entry name" value="Acyl_CoA_acyltransferase"/>
</dbReference>
<accession>A0ABX0F7J6</accession>
<comment type="caution">
    <text evidence="1">The sequence shown here is derived from an EMBL/GenBank/DDBJ whole genome shotgun (WGS) entry which is preliminary data.</text>
</comment>